<dbReference type="Pfam" id="PF01368">
    <property type="entry name" value="DHH"/>
    <property type="match status" value="1"/>
</dbReference>
<gene>
    <name evidence="3" type="ORF">GWK08_01740</name>
</gene>
<reference evidence="3 4" key="1">
    <citation type="submission" date="2020-01" db="EMBL/GenBank/DDBJ databases">
        <title>Leptobacterium flavescens.</title>
        <authorList>
            <person name="Wang G."/>
        </authorList>
    </citation>
    <scope>NUCLEOTIDE SEQUENCE [LARGE SCALE GENOMIC DNA]</scope>
    <source>
        <strain evidence="3 4">KCTC 22160</strain>
    </source>
</reference>
<dbReference type="Gene3D" id="3.90.1640.10">
    <property type="entry name" value="inorganic pyrophosphatase (n-terminal core)"/>
    <property type="match status" value="1"/>
</dbReference>
<accession>A0A6P0UFU6</accession>
<dbReference type="GO" id="GO:0003676">
    <property type="term" value="F:nucleic acid binding"/>
    <property type="evidence" value="ECO:0007669"/>
    <property type="project" value="InterPro"/>
</dbReference>
<protein>
    <submittedName>
        <fullName evidence="3">Bifunctional oligoribonuclease/PAP phosphatase NrnA</fullName>
    </submittedName>
</protein>
<dbReference type="InterPro" id="IPR051319">
    <property type="entry name" value="Oligoribo/pAp-PDE_c-di-AMP_PDE"/>
</dbReference>
<dbReference type="PANTHER" id="PTHR47618:SF1">
    <property type="entry name" value="BIFUNCTIONAL OLIGORIBONUCLEASE AND PAP PHOSPHATASE NRNA"/>
    <property type="match status" value="1"/>
</dbReference>
<dbReference type="SUPFAM" id="SSF64182">
    <property type="entry name" value="DHH phosphoesterases"/>
    <property type="match status" value="1"/>
</dbReference>
<evidence type="ECO:0000313" key="4">
    <source>
        <dbReference type="Proteomes" id="UP000468581"/>
    </source>
</evidence>
<feature type="domain" description="DDH" evidence="1">
    <location>
        <begin position="18"/>
        <end position="169"/>
    </location>
</feature>
<dbReference type="EMBL" id="JAABOO010000001">
    <property type="protein sequence ID" value="NER12151.1"/>
    <property type="molecule type" value="Genomic_DNA"/>
</dbReference>
<dbReference type="Proteomes" id="UP000468581">
    <property type="component" value="Unassembled WGS sequence"/>
</dbReference>
<evidence type="ECO:0000313" key="3">
    <source>
        <dbReference type="EMBL" id="NER12151.1"/>
    </source>
</evidence>
<organism evidence="3 4">
    <name type="scientific">Leptobacterium flavescens</name>
    <dbReference type="NCBI Taxonomy" id="472055"/>
    <lineage>
        <taxon>Bacteria</taxon>
        <taxon>Pseudomonadati</taxon>
        <taxon>Bacteroidota</taxon>
        <taxon>Flavobacteriia</taxon>
        <taxon>Flavobacteriales</taxon>
        <taxon>Flavobacteriaceae</taxon>
        <taxon>Leptobacterium</taxon>
    </lineage>
</organism>
<feature type="domain" description="DHHA1" evidence="2">
    <location>
        <begin position="246"/>
        <end position="321"/>
    </location>
</feature>
<dbReference type="Gene3D" id="3.10.310.30">
    <property type="match status" value="1"/>
</dbReference>
<dbReference type="RefSeq" id="WP_163605185.1">
    <property type="nucleotide sequence ID" value="NZ_JAABOO010000001.1"/>
</dbReference>
<name>A0A6P0UFU6_9FLAO</name>
<evidence type="ECO:0000259" key="2">
    <source>
        <dbReference type="Pfam" id="PF02272"/>
    </source>
</evidence>
<dbReference type="AlphaFoldDB" id="A0A6P0UFU6"/>
<dbReference type="InterPro" id="IPR038763">
    <property type="entry name" value="DHH_sf"/>
</dbReference>
<dbReference type="Pfam" id="PF02272">
    <property type="entry name" value="DHHA1"/>
    <property type="match status" value="1"/>
</dbReference>
<dbReference type="InterPro" id="IPR001667">
    <property type="entry name" value="DDH_dom"/>
</dbReference>
<dbReference type="PANTHER" id="PTHR47618">
    <property type="entry name" value="BIFUNCTIONAL OLIGORIBONUCLEASE AND PAP PHOSPHATASE NRNA"/>
    <property type="match status" value="1"/>
</dbReference>
<keyword evidence="4" id="KW-1185">Reference proteome</keyword>
<evidence type="ECO:0000259" key="1">
    <source>
        <dbReference type="Pfam" id="PF01368"/>
    </source>
</evidence>
<sequence>MKMNEIHKLKEELSAPKQIVIVPHKNPDGDAIGSTLGLFHYLRSKGQDAVVIAPNDYPDFLKWMPGNETVLRFDSETEKSSELIKKADLIFTLDFNSFGRVENMREALEASDATFVMIDHHQQPDDYARFMYSDIGMSSTCEMVYHFIQQMGEPEKIDKNVATCLYTGIMTDSGGSFRFPTTTSTTHRVVADLIDQGAENASIHEAVYDNNSLSRLQLLGCALRNMVVLKEFNTVYITLSKAELEAHNFKKGDTEGLVNYGLSLRGTKLAVIFIEDTTESYIKISFRSKGSFSVNEFARAHFGGGGHDNAAGGRSNLSMEETTSYFKEVLKNYKSQLE</sequence>
<proteinExistence type="predicted"/>
<comment type="caution">
    <text evidence="3">The sequence shown here is derived from an EMBL/GenBank/DDBJ whole genome shotgun (WGS) entry which is preliminary data.</text>
</comment>
<dbReference type="InterPro" id="IPR003156">
    <property type="entry name" value="DHHA1_dom"/>
</dbReference>